<gene>
    <name evidence="7" type="primary">106052030</name>
</gene>
<feature type="compositionally biased region" description="Basic residues" evidence="5">
    <location>
        <begin position="160"/>
        <end position="171"/>
    </location>
</feature>
<dbReference type="VEuPathDB" id="VectorBase:BGLB013489"/>
<feature type="compositionally biased region" description="Low complexity" evidence="5">
    <location>
        <begin position="281"/>
        <end position="293"/>
    </location>
</feature>
<dbReference type="GO" id="GO:0005634">
    <property type="term" value="C:nucleus"/>
    <property type="evidence" value="ECO:0007669"/>
    <property type="project" value="UniProtKB-SubCell"/>
</dbReference>
<dbReference type="VEuPathDB" id="VectorBase:BGLAX_034696"/>
<evidence type="ECO:0000256" key="4">
    <source>
        <dbReference type="PROSITE-ProRule" id="PRU00267"/>
    </source>
</evidence>
<dbReference type="GO" id="GO:0006357">
    <property type="term" value="P:regulation of transcription by RNA polymerase II"/>
    <property type="evidence" value="ECO:0007669"/>
    <property type="project" value="TreeGrafter"/>
</dbReference>
<dbReference type="PROSITE" id="PS50118">
    <property type="entry name" value="HMG_BOX_2"/>
    <property type="match status" value="1"/>
</dbReference>
<evidence type="ECO:0000313" key="7">
    <source>
        <dbReference type="EnsemblMetazoa" id="BGLB013489-PB"/>
    </source>
</evidence>
<feature type="region of interest" description="Disordered" evidence="5">
    <location>
        <begin position="1"/>
        <end position="39"/>
    </location>
</feature>
<evidence type="ECO:0000256" key="2">
    <source>
        <dbReference type="ARBA" id="ARBA00023125"/>
    </source>
</evidence>
<dbReference type="Gene3D" id="1.10.30.10">
    <property type="entry name" value="High mobility group box domain"/>
    <property type="match status" value="1"/>
</dbReference>
<feature type="DNA-binding region" description="HMG box" evidence="4">
    <location>
        <begin position="176"/>
        <end position="222"/>
    </location>
</feature>
<name>A0A2C9K5G1_BIOGL</name>
<dbReference type="PANTHER" id="PTHR45781:SF1">
    <property type="entry name" value="HMG BOX DOMAIN-CONTAINING PROTEIN"/>
    <property type="match status" value="1"/>
</dbReference>
<evidence type="ECO:0000259" key="6">
    <source>
        <dbReference type="PROSITE" id="PS50118"/>
    </source>
</evidence>
<feature type="region of interest" description="Disordered" evidence="5">
    <location>
        <begin position="268"/>
        <end position="311"/>
    </location>
</feature>
<dbReference type="EnsemblMetazoa" id="BGLB013489-RB">
    <property type="protein sequence ID" value="BGLB013489-PB"/>
    <property type="gene ID" value="BGLB013489"/>
</dbReference>
<dbReference type="InterPro" id="IPR009071">
    <property type="entry name" value="HMG_box_dom"/>
</dbReference>
<dbReference type="SUPFAM" id="SSF47095">
    <property type="entry name" value="HMG-box"/>
    <property type="match status" value="1"/>
</dbReference>
<proteinExistence type="predicted"/>
<evidence type="ECO:0000256" key="1">
    <source>
        <dbReference type="ARBA" id="ARBA00004123"/>
    </source>
</evidence>
<feature type="domain" description="HMG box" evidence="6">
    <location>
        <begin position="176"/>
        <end position="222"/>
    </location>
</feature>
<feature type="region of interest" description="Disordered" evidence="5">
    <location>
        <begin position="135"/>
        <end position="180"/>
    </location>
</feature>
<comment type="subcellular location">
    <subcellularLocation>
        <location evidence="1">Nucleus</location>
    </subcellularLocation>
</comment>
<accession>A0A2C9K5G1</accession>
<dbReference type="OrthoDB" id="10027956at2759"/>
<dbReference type="GO" id="GO:0031490">
    <property type="term" value="F:chromatin DNA binding"/>
    <property type="evidence" value="ECO:0007669"/>
    <property type="project" value="TreeGrafter"/>
</dbReference>
<dbReference type="SMART" id="SM00398">
    <property type="entry name" value="HMG"/>
    <property type="match status" value="1"/>
</dbReference>
<dbReference type="Proteomes" id="UP000076420">
    <property type="component" value="Unassembled WGS sequence"/>
</dbReference>
<evidence type="ECO:0000256" key="3">
    <source>
        <dbReference type="ARBA" id="ARBA00023242"/>
    </source>
</evidence>
<feature type="compositionally biased region" description="Polar residues" evidence="5">
    <location>
        <begin position="141"/>
        <end position="157"/>
    </location>
</feature>
<organism evidence="7 8">
    <name type="scientific">Biomphalaria glabrata</name>
    <name type="common">Bloodfluke planorb</name>
    <name type="synonym">Freshwater snail</name>
    <dbReference type="NCBI Taxonomy" id="6526"/>
    <lineage>
        <taxon>Eukaryota</taxon>
        <taxon>Metazoa</taxon>
        <taxon>Spiralia</taxon>
        <taxon>Lophotrochozoa</taxon>
        <taxon>Mollusca</taxon>
        <taxon>Gastropoda</taxon>
        <taxon>Heterobranchia</taxon>
        <taxon>Euthyneura</taxon>
        <taxon>Panpulmonata</taxon>
        <taxon>Hygrophila</taxon>
        <taxon>Lymnaeoidea</taxon>
        <taxon>Planorbidae</taxon>
        <taxon>Biomphalaria</taxon>
    </lineage>
</organism>
<dbReference type="Pfam" id="PF00505">
    <property type="entry name" value="HMG_box"/>
    <property type="match status" value="1"/>
</dbReference>
<feature type="compositionally biased region" description="Polar residues" evidence="5">
    <location>
        <begin position="1"/>
        <end position="20"/>
    </location>
</feature>
<dbReference type="KEGG" id="bgt:106052030"/>
<sequence length="383" mass="41250">MADQGNSGQAPSFASLSQPGMNPMTGSGDALAPIFPPQNFDVPDISFSNSVSPNAAFNHSLFNPGQMFSATAQQQQQHYPEVPSPSGHAMSGLAVGQQQASYFPPPSNSPPGTSSSEDSDDLPLAQLAKRGLNAGAVAGSPSGQVIDSTSLESSPISGTKKTKAAKKKKKKDPNEPQKPVSAYALFFRDTQATIKGHNPNASFGEVSKIVASMWDQLDPEHKDVSRHFFLKFQTATNIPASSQMMPQASQMMSHHILQQQHFPQHQMVMAQQGSPSPPLQQQPSPMMQQGSPPAQAYSSPPHGTGPNSYQQPVMDNNMYGYADTGEMEMTYPSCVRSGCGNYAKESPSWDAEYCSNDCVISHCRDIFTKWVASRTDTNSYPVK</sequence>
<dbReference type="AlphaFoldDB" id="A0A2C9K5G1"/>
<dbReference type="InterPro" id="IPR036910">
    <property type="entry name" value="HMG_box_dom_sf"/>
</dbReference>
<keyword evidence="2 4" id="KW-0238">DNA-binding</keyword>
<dbReference type="InterPro" id="IPR051365">
    <property type="entry name" value="TOX_HMG-box_domain"/>
</dbReference>
<feature type="region of interest" description="Disordered" evidence="5">
    <location>
        <begin position="70"/>
        <end position="121"/>
    </location>
</feature>
<evidence type="ECO:0000256" key="5">
    <source>
        <dbReference type="SAM" id="MobiDB-lite"/>
    </source>
</evidence>
<reference evidence="7" key="1">
    <citation type="submission" date="2020-05" db="UniProtKB">
        <authorList>
            <consortium name="EnsemblMetazoa"/>
        </authorList>
    </citation>
    <scope>IDENTIFICATION</scope>
    <source>
        <strain evidence="7">BB02</strain>
    </source>
</reference>
<dbReference type="PANTHER" id="PTHR45781">
    <property type="entry name" value="AGAP000281-PA"/>
    <property type="match status" value="1"/>
</dbReference>
<protein>
    <recommendedName>
        <fullName evidence="6">HMG box domain-containing protein</fullName>
    </recommendedName>
</protein>
<evidence type="ECO:0000313" key="8">
    <source>
        <dbReference type="Proteomes" id="UP000076420"/>
    </source>
</evidence>
<dbReference type="STRING" id="6526.A0A2C9K5G1"/>
<keyword evidence="3 4" id="KW-0539">Nucleus</keyword>